<dbReference type="Proteomes" id="UP000027600">
    <property type="component" value="Chromosome I"/>
</dbReference>
<feature type="transmembrane region" description="Helical" evidence="9">
    <location>
        <begin position="207"/>
        <end position="228"/>
    </location>
</feature>
<evidence type="ECO:0000256" key="2">
    <source>
        <dbReference type="ARBA" id="ARBA00007069"/>
    </source>
</evidence>
<feature type="transmembrane region" description="Helical" evidence="9">
    <location>
        <begin position="84"/>
        <end position="117"/>
    </location>
</feature>
<evidence type="ECO:0000256" key="10">
    <source>
        <dbReference type="RuleBase" id="RU363054"/>
    </source>
</evidence>
<sequence>MTENTAVSANTAAQKPTAKQSSHLLEKAMKALFFLCACVSVAAVIVICIFMFAKGCPAIAKIGVGNFLFGTDWSPRNVPASYGIFPMIVGSLYCTAGAIMIGVPIGLLTAIFMAKFCPKKLFKWLMPPINLLAGIPSIVYGFFGMVVVVPIIRNLFGGTGNSVLTVSIILGIMILPTIVGMSVSALKAVPDSYYEGAVALGATHERAVATVVFPAAKSGILASVILAVGRAIGETMAVIMIAGNSTIIPHSLLDSVRTLTGNIVIEMSYAEGLHYDALIGTGVVLFVFILLLNLCFNLVTNRKDKG</sequence>
<gene>
    <name evidence="12" type="primary">pstC</name>
    <name evidence="12" type="ORF">RBI_I00282</name>
</gene>
<evidence type="ECO:0000256" key="6">
    <source>
        <dbReference type="ARBA" id="ARBA00022692"/>
    </source>
</evidence>
<evidence type="ECO:0000256" key="8">
    <source>
        <dbReference type="ARBA" id="ARBA00023136"/>
    </source>
</evidence>
<feature type="domain" description="ABC transmembrane type-1" evidence="11">
    <location>
        <begin position="88"/>
        <end position="296"/>
    </location>
</feature>
<dbReference type="SUPFAM" id="SSF161098">
    <property type="entry name" value="MetI-like"/>
    <property type="match status" value="1"/>
</dbReference>
<feature type="transmembrane region" description="Helical" evidence="9">
    <location>
        <begin position="277"/>
        <end position="299"/>
    </location>
</feature>
<organism evidence="12 13">
    <name type="scientific">Ruminococcus bicirculans</name>
    <name type="common">ex Wegman et al. 2014</name>
    <dbReference type="NCBI Taxonomy" id="1160721"/>
    <lineage>
        <taxon>Bacteria</taxon>
        <taxon>Bacillati</taxon>
        <taxon>Bacillota</taxon>
        <taxon>Clostridia</taxon>
        <taxon>Eubacteriales</taxon>
        <taxon>Oscillospiraceae</taxon>
        <taxon>Ruminococcus</taxon>
    </lineage>
</organism>
<dbReference type="PANTHER" id="PTHR30425:SF1">
    <property type="entry name" value="PHOSPHATE TRANSPORT SYSTEM PERMEASE PROTEIN PSTC"/>
    <property type="match status" value="1"/>
</dbReference>
<dbReference type="Pfam" id="PF00528">
    <property type="entry name" value="BPD_transp_1"/>
    <property type="match status" value="1"/>
</dbReference>
<evidence type="ECO:0000256" key="4">
    <source>
        <dbReference type="ARBA" id="ARBA00022475"/>
    </source>
</evidence>
<feature type="transmembrane region" description="Helical" evidence="9">
    <location>
        <begin position="164"/>
        <end position="186"/>
    </location>
</feature>
<evidence type="ECO:0000256" key="9">
    <source>
        <dbReference type="RuleBase" id="RU363032"/>
    </source>
</evidence>
<dbReference type="InterPro" id="IPR051124">
    <property type="entry name" value="Phosphate_Transport_Permease"/>
</dbReference>
<evidence type="ECO:0000256" key="7">
    <source>
        <dbReference type="ARBA" id="ARBA00022989"/>
    </source>
</evidence>
<reference evidence="12 13" key="1">
    <citation type="journal article" date="2014" name="Int. J. Syst. Evol. Microbiol.">
        <title>Complete genome of a new Firmicutes species belonging to the dominant human colonic microbiota ('Ruminococcus bicirculans') reveals two chromosomes and a selective capacity to utilize plant glucans.</title>
        <authorList>
            <consortium name="NISC Comparative Sequencing Program"/>
            <person name="Wegmann U."/>
            <person name="Louis P."/>
            <person name="Goesmann A."/>
            <person name="Henrissat B."/>
            <person name="Duncan S.H."/>
            <person name="Flint H.J."/>
        </authorList>
    </citation>
    <scope>NUCLEOTIDE SEQUENCE [LARGE SCALE GENOMIC DNA]</scope>
    <source>
        <strain evidence="12 13">80/3</strain>
    </source>
</reference>
<dbReference type="NCBIfam" id="TIGR02138">
    <property type="entry name" value="phosphate_pstC"/>
    <property type="match status" value="1"/>
</dbReference>
<feature type="transmembrane region" description="Helical" evidence="9">
    <location>
        <begin position="129"/>
        <end position="152"/>
    </location>
</feature>
<comment type="function">
    <text evidence="10">Part of the binding-protein-dependent transport system for phosphate; probably responsible for the translocation of the substrate across the membrane.</text>
</comment>
<keyword evidence="8 9" id="KW-0472">Membrane</keyword>
<keyword evidence="6 9" id="KW-0812">Transmembrane</keyword>
<keyword evidence="4 10" id="KW-1003">Cell membrane</keyword>
<keyword evidence="13" id="KW-1185">Reference proteome</keyword>
<dbReference type="Gene3D" id="1.10.3720.10">
    <property type="entry name" value="MetI-like"/>
    <property type="match status" value="1"/>
</dbReference>
<evidence type="ECO:0000313" key="12">
    <source>
        <dbReference type="EMBL" id="CCO04012.1"/>
    </source>
</evidence>
<keyword evidence="5 10" id="KW-0592">Phosphate transport</keyword>
<keyword evidence="7 9" id="KW-1133">Transmembrane helix</keyword>
<proteinExistence type="inferred from homology"/>
<evidence type="ECO:0000313" key="13">
    <source>
        <dbReference type="Proteomes" id="UP000027600"/>
    </source>
</evidence>
<dbReference type="EMBL" id="HF545616">
    <property type="protein sequence ID" value="CCO04012.1"/>
    <property type="molecule type" value="Genomic_DNA"/>
</dbReference>
<dbReference type="PROSITE" id="PS50928">
    <property type="entry name" value="ABC_TM1"/>
    <property type="match status" value="1"/>
</dbReference>
<dbReference type="InterPro" id="IPR035906">
    <property type="entry name" value="MetI-like_sf"/>
</dbReference>
<feature type="transmembrane region" description="Helical" evidence="9">
    <location>
        <begin position="31"/>
        <end position="53"/>
    </location>
</feature>
<accession>A0ABP1WE85</accession>
<name>A0ABP1WE85_9FIRM</name>
<comment type="subcellular location">
    <subcellularLocation>
        <location evidence="1 9">Cell membrane</location>
        <topology evidence="1 9">Multi-pass membrane protein</topology>
    </subcellularLocation>
</comment>
<evidence type="ECO:0000256" key="5">
    <source>
        <dbReference type="ARBA" id="ARBA00022592"/>
    </source>
</evidence>
<dbReference type="InterPro" id="IPR011864">
    <property type="entry name" value="Phosphate_PstC"/>
</dbReference>
<dbReference type="InterPro" id="IPR000515">
    <property type="entry name" value="MetI-like"/>
</dbReference>
<dbReference type="CDD" id="cd06261">
    <property type="entry name" value="TM_PBP2"/>
    <property type="match status" value="1"/>
</dbReference>
<evidence type="ECO:0000256" key="3">
    <source>
        <dbReference type="ARBA" id="ARBA00022448"/>
    </source>
</evidence>
<comment type="similarity">
    <text evidence="2 10">Belongs to the binding-protein-dependent transport system permease family. CysTW subfamily.</text>
</comment>
<protein>
    <recommendedName>
        <fullName evidence="10">Phosphate transport system permease protein</fullName>
    </recommendedName>
</protein>
<evidence type="ECO:0000259" key="11">
    <source>
        <dbReference type="PROSITE" id="PS50928"/>
    </source>
</evidence>
<keyword evidence="3 9" id="KW-0813">Transport</keyword>
<evidence type="ECO:0000256" key="1">
    <source>
        <dbReference type="ARBA" id="ARBA00004651"/>
    </source>
</evidence>
<dbReference type="PANTHER" id="PTHR30425">
    <property type="entry name" value="PHOSPHATE TRANSPORT SYSTEM PERMEASE PROTEIN PST"/>
    <property type="match status" value="1"/>
</dbReference>